<keyword evidence="3 6" id="KW-0663">Pyridoxal phosphate</keyword>
<dbReference type="InterPro" id="IPR015421">
    <property type="entry name" value="PyrdxlP-dep_Trfase_major"/>
</dbReference>
<dbReference type="PANTHER" id="PTHR11773">
    <property type="entry name" value="GLYCINE DEHYDROGENASE, DECARBOXYLATING"/>
    <property type="match status" value="1"/>
</dbReference>
<comment type="cofactor">
    <cofactor evidence="1 6">
        <name>pyridoxal 5'-phosphate</name>
        <dbReference type="ChEBI" id="CHEBI:597326"/>
    </cofactor>
</comment>
<evidence type="ECO:0000256" key="5">
    <source>
        <dbReference type="ARBA" id="ARBA00049026"/>
    </source>
</evidence>
<dbReference type="Gene3D" id="3.40.640.10">
    <property type="entry name" value="Type I PLP-dependent aspartate aminotransferase-like (Major domain)"/>
    <property type="match status" value="1"/>
</dbReference>
<evidence type="ECO:0000313" key="9">
    <source>
        <dbReference type="EMBL" id="BDG60238.1"/>
    </source>
</evidence>
<dbReference type="SUPFAM" id="SSF53383">
    <property type="entry name" value="PLP-dependent transferases"/>
    <property type="match status" value="1"/>
</dbReference>
<comment type="similarity">
    <text evidence="6">Belongs to the GcvP family. C-terminal subunit subfamily.</text>
</comment>
<dbReference type="GO" id="GO:0005829">
    <property type="term" value="C:cytosol"/>
    <property type="evidence" value="ECO:0007669"/>
    <property type="project" value="TreeGrafter"/>
</dbReference>
<reference evidence="9" key="1">
    <citation type="submission" date="2022-03" db="EMBL/GenBank/DDBJ databases">
        <title>Complete genome sequence of Caldinitratiruptor microaerophilus.</title>
        <authorList>
            <person name="Mukaiyama R."/>
            <person name="Nishiyama T."/>
            <person name="Ueda K."/>
        </authorList>
    </citation>
    <scope>NUCLEOTIDE SEQUENCE</scope>
    <source>
        <strain evidence="9">JCM 16183</strain>
    </source>
</reference>
<dbReference type="GO" id="GO:0005960">
    <property type="term" value="C:glycine cleavage complex"/>
    <property type="evidence" value="ECO:0007669"/>
    <property type="project" value="TreeGrafter"/>
</dbReference>
<dbReference type="FunFam" id="3.40.640.10:FF:000034">
    <property type="entry name" value="Probable glycine dehydrogenase (decarboxylating) subunit 2"/>
    <property type="match status" value="1"/>
</dbReference>
<dbReference type="Pfam" id="PF02347">
    <property type="entry name" value="GDC-P"/>
    <property type="match status" value="1"/>
</dbReference>
<evidence type="ECO:0000256" key="3">
    <source>
        <dbReference type="ARBA" id="ARBA00022898"/>
    </source>
</evidence>
<dbReference type="GO" id="GO:0004375">
    <property type="term" value="F:glycine dehydrogenase (decarboxylating) activity"/>
    <property type="evidence" value="ECO:0007669"/>
    <property type="project" value="UniProtKB-EC"/>
</dbReference>
<dbReference type="InterPro" id="IPR015422">
    <property type="entry name" value="PyrdxlP-dep_Trfase_small"/>
</dbReference>
<comment type="function">
    <text evidence="2 6">The glycine cleavage system catalyzes the degradation of glycine. The P protein binds the alpha-amino group of glycine through its pyridoxal phosphate cofactor; CO(2) is released and the remaining methylamine moiety is then transferred to the lipoamide cofactor of the H protein.</text>
</comment>
<dbReference type="Gene3D" id="3.90.1150.10">
    <property type="entry name" value="Aspartate Aminotransferase, domain 1"/>
    <property type="match status" value="1"/>
</dbReference>
<dbReference type="CDD" id="cd00613">
    <property type="entry name" value="GDC-P"/>
    <property type="match status" value="1"/>
</dbReference>
<keyword evidence="10" id="KW-1185">Reference proteome</keyword>
<dbReference type="Pfam" id="PF21478">
    <property type="entry name" value="GcvP2_C"/>
    <property type="match status" value="1"/>
</dbReference>
<proteinExistence type="inferred from homology"/>
<dbReference type="GO" id="GO:0016594">
    <property type="term" value="F:glycine binding"/>
    <property type="evidence" value="ECO:0007669"/>
    <property type="project" value="TreeGrafter"/>
</dbReference>
<evidence type="ECO:0000256" key="1">
    <source>
        <dbReference type="ARBA" id="ARBA00001933"/>
    </source>
</evidence>
<dbReference type="Gene3D" id="6.20.440.10">
    <property type="match status" value="1"/>
</dbReference>
<evidence type="ECO:0000259" key="8">
    <source>
        <dbReference type="Pfam" id="PF21478"/>
    </source>
</evidence>
<dbReference type="InterPro" id="IPR015424">
    <property type="entry name" value="PyrdxlP-dep_Trfase"/>
</dbReference>
<dbReference type="EC" id="1.4.4.2" evidence="6"/>
<feature type="modified residue" description="N6-(pyridoxal phosphate)lysine" evidence="6">
    <location>
        <position position="271"/>
    </location>
</feature>
<comment type="catalytic activity">
    <reaction evidence="5 6">
        <text>N(6)-[(R)-lipoyl]-L-lysyl-[glycine-cleavage complex H protein] + glycine + H(+) = N(6)-[(R)-S(8)-aminomethyldihydrolipoyl]-L-lysyl-[glycine-cleavage complex H protein] + CO2</text>
        <dbReference type="Rhea" id="RHEA:24304"/>
        <dbReference type="Rhea" id="RHEA-COMP:10494"/>
        <dbReference type="Rhea" id="RHEA-COMP:10495"/>
        <dbReference type="ChEBI" id="CHEBI:15378"/>
        <dbReference type="ChEBI" id="CHEBI:16526"/>
        <dbReference type="ChEBI" id="CHEBI:57305"/>
        <dbReference type="ChEBI" id="CHEBI:83099"/>
        <dbReference type="ChEBI" id="CHEBI:83143"/>
        <dbReference type="EC" id="1.4.4.2"/>
    </reaction>
</comment>
<evidence type="ECO:0000256" key="6">
    <source>
        <dbReference type="HAMAP-Rule" id="MF_00713"/>
    </source>
</evidence>
<evidence type="ECO:0000256" key="4">
    <source>
        <dbReference type="ARBA" id="ARBA00023002"/>
    </source>
</evidence>
<accession>A0AA35CKR8</accession>
<protein>
    <recommendedName>
        <fullName evidence="6">Probable glycine dehydrogenase (decarboxylating) subunit 2</fullName>
        <ecNumber evidence="6">1.4.4.2</ecNumber>
    </recommendedName>
    <alternativeName>
        <fullName evidence="6">Glycine cleavage system P-protein subunit 2</fullName>
    </alternativeName>
    <alternativeName>
        <fullName evidence="6">Glycine decarboxylase subunit 2</fullName>
    </alternativeName>
    <alternativeName>
        <fullName evidence="6">Glycine dehydrogenase (aminomethyl-transferring) subunit 2</fullName>
    </alternativeName>
</protein>
<feature type="domain" description="Glycine cleavage system P-protein N-terminal" evidence="7">
    <location>
        <begin position="32"/>
        <end position="302"/>
    </location>
</feature>
<dbReference type="FunFam" id="3.90.1150.10:FF:000014">
    <property type="entry name" value="Probable glycine dehydrogenase (decarboxylating) subunit 2"/>
    <property type="match status" value="1"/>
</dbReference>
<dbReference type="InterPro" id="IPR049316">
    <property type="entry name" value="GDC-P_C"/>
</dbReference>
<dbReference type="AlphaFoldDB" id="A0AA35CKR8"/>
<comment type="subunit">
    <text evidence="6">The glycine cleavage system is composed of four proteins: P, T, L and H. In this organism, the P 'protein' is a heterodimer of two subunits.</text>
</comment>
<dbReference type="GO" id="GO:0019464">
    <property type="term" value="P:glycine decarboxylation via glycine cleavage system"/>
    <property type="evidence" value="ECO:0007669"/>
    <property type="project" value="UniProtKB-UniRule"/>
</dbReference>
<evidence type="ECO:0000259" key="7">
    <source>
        <dbReference type="Pfam" id="PF02347"/>
    </source>
</evidence>
<dbReference type="NCBIfam" id="NF003346">
    <property type="entry name" value="PRK04366.1"/>
    <property type="match status" value="1"/>
</dbReference>
<dbReference type="GO" id="GO:0030170">
    <property type="term" value="F:pyridoxal phosphate binding"/>
    <property type="evidence" value="ECO:0007669"/>
    <property type="project" value="TreeGrafter"/>
</dbReference>
<dbReference type="EMBL" id="AP025628">
    <property type="protein sequence ID" value="BDG60238.1"/>
    <property type="molecule type" value="Genomic_DNA"/>
</dbReference>
<evidence type="ECO:0000256" key="2">
    <source>
        <dbReference type="ARBA" id="ARBA00003788"/>
    </source>
</evidence>
<sequence>MATEPLIFELSRPGKRAYSLPALDVPEKPVTDLLPADLVRQEPANLPEVSEVEVVRHFTRLSRMNHGVDVDFYPLGSCTMKYNPKVNEEAARLPGFALSHPLQPEETVQGNLELLWNLERWLCEITGMDRMSLQPAAGAHGELTGILVIRAYHESRGDHARRKVIVPDSAHGTNPATAAMAGYEVVTVPSDRDGNVDVAALRQAVGPDTAALMITNPSTLGLFDTNILEIADIVHAAGGLIYYDGANLNAILGYARPGDMGMDVVHLNLHKTFSTPHGGGGPGAGALGVKKALEPFLPVPLVVKEGDRFRWDYDRPQSIGKVRSFYGNFGVAVRAAAYVMAYGPELKQVSEHAVLSANYIQAHLKRLWDLPYDRFCKHECVLSGRTLKQETGVRTADVAKRLLDEGLHPPTVYFPLIVEEALMIEPTETEPKETLDRFIAVMRQIYREAHEDPERVKGAPHRTPVGRLDEALAARRPNLRWRPQS</sequence>
<dbReference type="InterPro" id="IPR020581">
    <property type="entry name" value="GDC_P"/>
</dbReference>
<dbReference type="InterPro" id="IPR023012">
    <property type="entry name" value="GcvPB"/>
</dbReference>
<dbReference type="Proteomes" id="UP001163687">
    <property type="component" value="Chromosome"/>
</dbReference>
<name>A0AA35CKR8_9FIRM</name>
<organism evidence="9 10">
    <name type="scientific">Caldinitratiruptor microaerophilus</name>
    <dbReference type="NCBI Taxonomy" id="671077"/>
    <lineage>
        <taxon>Bacteria</taxon>
        <taxon>Bacillati</taxon>
        <taxon>Bacillota</taxon>
        <taxon>Clostridia</taxon>
        <taxon>Eubacteriales</taxon>
        <taxon>Symbiobacteriaceae</taxon>
        <taxon>Caldinitratiruptor</taxon>
    </lineage>
</organism>
<gene>
    <name evidence="6" type="primary">gcvPB</name>
    <name evidence="9" type="ORF">caldi_13280</name>
</gene>
<dbReference type="HAMAP" id="MF_00713">
    <property type="entry name" value="GcvPB"/>
    <property type="match status" value="1"/>
</dbReference>
<evidence type="ECO:0000313" key="10">
    <source>
        <dbReference type="Proteomes" id="UP001163687"/>
    </source>
</evidence>
<dbReference type="PANTHER" id="PTHR11773:SF1">
    <property type="entry name" value="GLYCINE DEHYDROGENASE (DECARBOXYLATING), MITOCHONDRIAL"/>
    <property type="match status" value="1"/>
</dbReference>
<keyword evidence="4 6" id="KW-0560">Oxidoreductase</keyword>
<dbReference type="InterPro" id="IPR049315">
    <property type="entry name" value="GDC-P_N"/>
</dbReference>
<dbReference type="KEGG" id="cmic:caldi_13280"/>
<dbReference type="RefSeq" id="WP_264844308.1">
    <property type="nucleotide sequence ID" value="NZ_AP025628.1"/>
</dbReference>
<feature type="domain" description="Glycine dehydrogenase C-terminal" evidence="8">
    <location>
        <begin position="350"/>
        <end position="451"/>
    </location>
</feature>